<keyword evidence="3" id="KW-0804">Transcription</keyword>
<dbReference type="Proteomes" id="UP000594800">
    <property type="component" value="Chromosome"/>
</dbReference>
<gene>
    <name evidence="5" type="ORF">I0K15_12300</name>
</gene>
<dbReference type="InterPro" id="IPR036388">
    <property type="entry name" value="WH-like_DNA-bd_sf"/>
</dbReference>
<evidence type="ECO:0000313" key="5">
    <source>
        <dbReference type="EMBL" id="QPH52596.1"/>
    </source>
</evidence>
<protein>
    <submittedName>
        <fullName evidence="5">Helix-turn-helix transcriptional regulator</fullName>
    </submittedName>
</protein>
<dbReference type="GO" id="GO:0003677">
    <property type="term" value="F:DNA binding"/>
    <property type="evidence" value="ECO:0007669"/>
    <property type="project" value="UniProtKB-KW"/>
</dbReference>
<keyword evidence="2" id="KW-0238">DNA-binding</keyword>
<name>A0A7S9QC12_9RHOB</name>
<dbReference type="KEGG" id="poz:I0K15_12300"/>
<dbReference type="AlphaFoldDB" id="A0A7S9QC12"/>
<dbReference type="PANTHER" id="PTHR33204:SF37">
    <property type="entry name" value="HTH-TYPE TRANSCRIPTIONAL REGULATOR YODB"/>
    <property type="match status" value="1"/>
</dbReference>
<evidence type="ECO:0000256" key="3">
    <source>
        <dbReference type="ARBA" id="ARBA00023163"/>
    </source>
</evidence>
<evidence type="ECO:0000259" key="4">
    <source>
        <dbReference type="PROSITE" id="PS51118"/>
    </source>
</evidence>
<dbReference type="InterPro" id="IPR002577">
    <property type="entry name" value="HTH_HxlR"/>
</dbReference>
<organism evidence="5 6">
    <name type="scientific">Pontivivens ytuae</name>
    <dbReference type="NCBI Taxonomy" id="2789856"/>
    <lineage>
        <taxon>Bacteria</taxon>
        <taxon>Pseudomonadati</taxon>
        <taxon>Pseudomonadota</taxon>
        <taxon>Alphaproteobacteria</taxon>
        <taxon>Rhodobacterales</taxon>
        <taxon>Paracoccaceae</taxon>
        <taxon>Pontivivens</taxon>
    </lineage>
</organism>
<dbReference type="PANTHER" id="PTHR33204">
    <property type="entry name" value="TRANSCRIPTIONAL REGULATOR, MARR FAMILY"/>
    <property type="match status" value="1"/>
</dbReference>
<dbReference type="Gene3D" id="1.10.10.10">
    <property type="entry name" value="Winged helix-like DNA-binding domain superfamily/Winged helix DNA-binding domain"/>
    <property type="match status" value="1"/>
</dbReference>
<accession>A0A7S9QC12</accession>
<dbReference type="InterPro" id="IPR036390">
    <property type="entry name" value="WH_DNA-bd_sf"/>
</dbReference>
<dbReference type="Pfam" id="PF01638">
    <property type="entry name" value="HxlR"/>
    <property type="match status" value="1"/>
</dbReference>
<dbReference type="RefSeq" id="WP_196101807.1">
    <property type="nucleotide sequence ID" value="NZ_CP064942.1"/>
</dbReference>
<evidence type="ECO:0000313" key="6">
    <source>
        <dbReference type="Proteomes" id="UP000594800"/>
    </source>
</evidence>
<evidence type="ECO:0000256" key="2">
    <source>
        <dbReference type="ARBA" id="ARBA00023125"/>
    </source>
</evidence>
<dbReference type="SUPFAM" id="SSF46785">
    <property type="entry name" value="Winged helix' DNA-binding domain"/>
    <property type="match status" value="1"/>
</dbReference>
<keyword evidence="1" id="KW-0805">Transcription regulation</keyword>
<dbReference type="PROSITE" id="PS51118">
    <property type="entry name" value="HTH_HXLR"/>
    <property type="match status" value="1"/>
</dbReference>
<keyword evidence="6" id="KW-1185">Reference proteome</keyword>
<dbReference type="EMBL" id="CP064942">
    <property type="protein sequence ID" value="QPH52596.1"/>
    <property type="molecule type" value="Genomic_DNA"/>
</dbReference>
<reference evidence="5 6" key="1">
    <citation type="submission" date="2020-11" db="EMBL/GenBank/DDBJ databases">
        <title>Description of Pontivivens ytuae sp. nov. isolated from deep sea sediment of Mariana Trench.</title>
        <authorList>
            <person name="Wang Z."/>
            <person name="Sun Q.-L."/>
            <person name="Xu X.-D."/>
            <person name="Tang Y.-Z."/>
            <person name="Zhang J."/>
        </authorList>
    </citation>
    <scope>NUCLEOTIDE SEQUENCE [LARGE SCALE GENOMIC DNA]</scope>
    <source>
        <strain evidence="5 6">MT2928</strain>
    </source>
</reference>
<evidence type="ECO:0000256" key="1">
    <source>
        <dbReference type="ARBA" id="ARBA00023015"/>
    </source>
</evidence>
<proteinExistence type="predicted"/>
<sequence>MTDHRSACPIASTLDIVGDKWTLVIVRDMLNGKSRYGELLDGPERIATTVLGDRLRRMEEAGLVRKRLYQERPKRYAYELTEMGRALHPVLQEMCRFANVHLPGTWAAPEHFMRPIGRGED</sequence>
<feature type="domain" description="HTH hxlR-type" evidence="4">
    <location>
        <begin position="8"/>
        <end position="106"/>
    </location>
</feature>